<evidence type="ECO:0000256" key="3">
    <source>
        <dbReference type="ARBA" id="ARBA00022553"/>
    </source>
</evidence>
<keyword evidence="8" id="KW-0902">Two-component regulatory system</keyword>
<dbReference type="Gene3D" id="3.30.565.10">
    <property type="entry name" value="Histidine kinase-like ATPase, C-terminal domain"/>
    <property type="match status" value="1"/>
</dbReference>
<feature type="transmembrane region" description="Helical" evidence="10">
    <location>
        <begin position="81"/>
        <end position="110"/>
    </location>
</feature>
<dbReference type="PANTHER" id="PTHR24421:SF10">
    <property type="entry name" value="NITRATE_NITRITE SENSOR PROTEIN NARQ"/>
    <property type="match status" value="1"/>
</dbReference>
<dbReference type="InterPro" id="IPR011712">
    <property type="entry name" value="Sig_transdc_His_kin_sub3_dim/P"/>
</dbReference>
<evidence type="ECO:0000259" key="11">
    <source>
        <dbReference type="Pfam" id="PF02518"/>
    </source>
</evidence>
<dbReference type="CDD" id="cd16917">
    <property type="entry name" value="HATPase_UhpB-NarQ-NarX-like"/>
    <property type="match status" value="1"/>
</dbReference>
<feature type="domain" description="Signal transduction histidine kinase subgroup 3 dimerisation and phosphoacceptor" evidence="12">
    <location>
        <begin position="218"/>
        <end position="283"/>
    </location>
</feature>
<keyword evidence="6 13" id="KW-0418">Kinase</keyword>
<keyword evidence="5" id="KW-0547">Nucleotide-binding</keyword>
<evidence type="ECO:0000256" key="2">
    <source>
        <dbReference type="ARBA" id="ARBA00012438"/>
    </source>
</evidence>
<evidence type="ECO:0000256" key="5">
    <source>
        <dbReference type="ARBA" id="ARBA00022741"/>
    </source>
</evidence>
<accession>A0ABT2P8K2</accession>
<evidence type="ECO:0000256" key="10">
    <source>
        <dbReference type="SAM" id="Phobius"/>
    </source>
</evidence>
<dbReference type="SUPFAM" id="SSF55874">
    <property type="entry name" value="ATPase domain of HSP90 chaperone/DNA topoisomerase II/histidine kinase"/>
    <property type="match status" value="1"/>
</dbReference>
<evidence type="ECO:0000256" key="4">
    <source>
        <dbReference type="ARBA" id="ARBA00022679"/>
    </source>
</evidence>
<keyword evidence="14" id="KW-1185">Reference proteome</keyword>
<dbReference type="Pfam" id="PF07730">
    <property type="entry name" value="HisKA_3"/>
    <property type="match status" value="1"/>
</dbReference>
<dbReference type="Proteomes" id="UP001300496">
    <property type="component" value="Unassembled WGS sequence"/>
</dbReference>
<keyword evidence="4" id="KW-0808">Transferase</keyword>
<evidence type="ECO:0000256" key="6">
    <source>
        <dbReference type="ARBA" id="ARBA00022777"/>
    </source>
</evidence>
<dbReference type="Gene3D" id="1.20.5.1930">
    <property type="match status" value="1"/>
</dbReference>
<dbReference type="GO" id="GO:0016301">
    <property type="term" value="F:kinase activity"/>
    <property type="evidence" value="ECO:0007669"/>
    <property type="project" value="UniProtKB-KW"/>
</dbReference>
<keyword evidence="10" id="KW-0812">Transmembrane</keyword>
<dbReference type="InterPro" id="IPR036890">
    <property type="entry name" value="HATPase_C_sf"/>
</dbReference>
<keyword evidence="10" id="KW-0472">Membrane</keyword>
<dbReference type="RefSeq" id="WP_261605538.1">
    <property type="nucleotide sequence ID" value="NZ_JAODOR010000002.1"/>
</dbReference>
<evidence type="ECO:0000256" key="1">
    <source>
        <dbReference type="ARBA" id="ARBA00000085"/>
    </source>
</evidence>
<keyword evidence="10" id="KW-1133">Transmembrane helix</keyword>
<dbReference type="InterPro" id="IPR050482">
    <property type="entry name" value="Sensor_HK_TwoCompSys"/>
</dbReference>
<dbReference type="EC" id="2.7.13.3" evidence="2"/>
<dbReference type="Pfam" id="PF02518">
    <property type="entry name" value="HATPase_c"/>
    <property type="match status" value="1"/>
</dbReference>
<feature type="transmembrane region" description="Helical" evidence="10">
    <location>
        <begin position="165"/>
        <end position="184"/>
    </location>
</feature>
<evidence type="ECO:0000256" key="8">
    <source>
        <dbReference type="ARBA" id="ARBA00023012"/>
    </source>
</evidence>
<dbReference type="InterPro" id="IPR003594">
    <property type="entry name" value="HATPase_dom"/>
</dbReference>
<proteinExistence type="predicted"/>
<keyword evidence="3" id="KW-0597">Phosphoprotein</keyword>
<protein>
    <recommendedName>
        <fullName evidence="2">histidine kinase</fullName>
        <ecNumber evidence="2">2.7.13.3</ecNumber>
    </recommendedName>
</protein>
<organism evidence="13 14">
    <name type="scientific">Microbacterium memoriense</name>
    <dbReference type="NCBI Taxonomy" id="2978350"/>
    <lineage>
        <taxon>Bacteria</taxon>
        <taxon>Bacillati</taxon>
        <taxon>Actinomycetota</taxon>
        <taxon>Actinomycetes</taxon>
        <taxon>Micrococcales</taxon>
        <taxon>Microbacteriaceae</taxon>
        <taxon>Microbacterium</taxon>
    </lineage>
</organism>
<feature type="transmembrane region" description="Helical" evidence="10">
    <location>
        <begin position="57"/>
        <end position="75"/>
    </location>
</feature>
<evidence type="ECO:0000259" key="12">
    <source>
        <dbReference type="Pfam" id="PF07730"/>
    </source>
</evidence>
<feature type="transmembrane region" description="Helical" evidence="10">
    <location>
        <begin position="122"/>
        <end position="145"/>
    </location>
</feature>
<feature type="region of interest" description="Disordered" evidence="9">
    <location>
        <begin position="1"/>
        <end position="26"/>
    </location>
</feature>
<feature type="domain" description="Histidine kinase/HSP90-like ATPase" evidence="11">
    <location>
        <begin position="330"/>
        <end position="417"/>
    </location>
</feature>
<comment type="caution">
    <text evidence="13">The sequence shown here is derived from an EMBL/GenBank/DDBJ whole genome shotgun (WGS) entry which is preliminary data.</text>
</comment>
<evidence type="ECO:0000256" key="9">
    <source>
        <dbReference type="SAM" id="MobiDB-lite"/>
    </source>
</evidence>
<dbReference type="PANTHER" id="PTHR24421">
    <property type="entry name" value="NITRATE/NITRITE SENSOR PROTEIN NARX-RELATED"/>
    <property type="match status" value="1"/>
</dbReference>
<feature type="transmembrane region" description="Helical" evidence="10">
    <location>
        <begin position="31"/>
        <end position="50"/>
    </location>
</feature>
<comment type="catalytic activity">
    <reaction evidence="1">
        <text>ATP + protein L-histidine = ADP + protein N-phospho-L-histidine.</text>
        <dbReference type="EC" id="2.7.13.3"/>
    </reaction>
</comment>
<dbReference type="EMBL" id="JAODOR010000002">
    <property type="protein sequence ID" value="MCT9000979.1"/>
    <property type="molecule type" value="Genomic_DNA"/>
</dbReference>
<evidence type="ECO:0000256" key="7">
    <source>
        <dbReference type="ARBA" id="ARBA00022840"/>
    </source>
</evidence>
<keyword evidence="7" id="KW-0067">ATP-binding</keyword>
<gene>
    <name evidence="13" type="ORF">N4R40_01180</name>
</gene>
<evidence type="ECO:0000313" key="14">
    <source>
        <dbReference type="Proteomes" id="UP001300496"/>
    </source>
</evidence>
<evidence type="ECO:0000313" key="13">
    <source>
        <dbReference type="EMBL" id="MCT9000979.1"/>
    </source>
</evidence>
<sequence length="418" mass="45223">MKMKPLSLSGVATTAAPDSDPAGESRLPRSTLGVLAVYVPVSLVLGYLSLESPLATPVWTLLLLFVAGVSAIVSARRYPVAAFIAVLALLPASFAGGSGAEAVVLCAALYRTGVRAPARRAWAAFALAFVSCVVSALILAFRIRIGPPLWGLASRADGEAWPVDWLSITLFMVVVALICTLLGLNVGHRRSELRGLIERAEQMRRERDQEAHIAASMERERISREMHDVIAHSLAVMIAVADGAYASAASRPEESRRAIGRVADTGRQTLTEMRRLLHAVRNDDHALRHPSGQPRIERLPALIEESRLAGLPIRLQQTGTLAADAVVGLTVYRIVQEALTNILRHARDVRDVLVTLSFTDTEISILVEDRSDPVPPVTDPGRGLVGIRERAAFYDGHVEAGPRPGGGWRLFVHLQMEP</sequence>
<reference evidence="13 14" key="1">
    <citation type="journal article" date="2024" name="Int. J. Syst. Evol. Microbiol.">
        <title>Microbacterium memoriense sp. nov., a member of the Actinomycetota from marine beach sediment of the north coast of Portugal.</title>
        <authorList>
            <person name="Santos J.D.N.D."/>
            <person name="Klimek D."/>
            <person name="Calusinska M."/>
            <person name="Lobo-da-Cunha A."/>
            <person name="Catita J."/>
            <person name="Goncalves H."/>
            <person name="Gonzalez I."/>
            <person name="Lage O.M."/>
        </authorList>
    </citation>
    <scope>NUCLEOTIDE SEQUENCE [LARGE SCALE GENOMIC DNA]</scope>
    <source>
        <strain evidence="13 14">PMIC_1C1B</strain>
    </source>
</reference>
<name>A0ABT2P8K2_9MICO</name>